<organism evidence="1 2">
    <name type="scientific">Pseudomonas putida</name>
    <name type="common">Arthrobacter siderocapsulatus</name>
    <dbReference type="NCBI Taxonomy" id="303"/>
    <lineage>
        <taxon>Bacteria</taxon>
        <taxon>Pseudomonadati</taxon>
        <taxon>Pseudomonadota</taxon>
        <taxon>Gammaproteobacteria</taxon>
        <taxon>Pseudomonadales</taxon>
        <taxon>Pseudomonadaceae</taxon>
        <taxon>Pseudomonas</taxon>
    </lineage>
</organism>
<proteinExistence type="predicted"/>
<accession>A0AAD0L3X5</accession>
<evidence type="ECO:0000313" key="1">
    <source>
        <dbReference type="EMBL" id="AXA23937.1"/>
    </source>
</evidence>
<dbReference type="RefSeq" id="WP_063543598.1">
    <property type="nucleotide sequence ID" value="NZ_CP011789.1"/>
</dbReference>
<name>A0AAD0L3X5_PSEPU</name>
<dbReference type="AlphaFoldDB" id="A0AAD0L3X5"/>
<sequence>MNDQNLQNFIELSALLTGLSSDHLAPSDDPVNLPPVFFATAQSGMGAAAFSHLLELFVSLKGRPEKEIAAAILDRKDSPIAQGARSIMKLWLLGSWYQPYDLKDAQKTQGDIHVVSDQAYKESWAWKIAQAHPMGYSQYHFGYWAEQPPTLEQFTGVKAKEGQQP</sequence>
<reference evidence="1 2" key="1">
    <citation type="submission" date="2018-06" db="EMBL/GenBank/DDBJ databases">
        <title>The genome of Pseudomonas putida NX-1, a lignin degrader.</title>
        <authorList>
            <person name="Xu Z."/>
        </authorList>
    </citation>
    <scope>NUCLEOTIDE SEQUENCE [LARGE SCALE GENOMIC DNA]</scope>
    <source>
        <strain evidence="1 2">NX-1</strain>
    </source>
</reference>
<dbReference type="Proteomes" id="UP000251617">
    <property type="component" value="Chromosome"/>
</dbReference>
<gene>
    <name evidence="1" type="ORF">C1S65_07320</name>
</gene>
<evidence type="ECO:0000313" key="2">
    <source>
        <dbReference type="Proteomes" id="UP000251617"/>
    </source>
</evidence>
<protein>
    <submittedName>
        <fullName evidence="1">Sorbitol dehydrogenase</fullName>
    </submittedName>
</protein>
<dbReference type="EMBL" id="CP030750">
    <property type="protein sequence ID" value="AXA23937.1"/>
    <property type="molecule type" value="Genomic_DNA"/>
</dbReference>